<protein>
    <submittedName>
        <fullName evidence="1">DUF4259 domain-containing protein</fullName>
    </submittedName>
</protein>
<proteinExistence type="predicted"/>
<dbReference type="Proteomes" id="UP001575652">
    <property type="component" value="Unassembled WGS sequence"/>
</dbReference>
<organism evidence="1 2">
    <name type="scientific">Arthrobacter halodurans</name>
    <dbReference type="NCBI Taxonomy" id="516699"/>
    <lineage>
        <taxon>Bacteria</taxon>
        <taxon>Bacillati</taxon>
        <taxon>Actinomycetota</taxon>
        <taxon>Actinomycetes</taxon>
        <taxon>Micrococcales</taxon>
        <taxon>Micrococcaceae</taxon>
        <taxon>Arthrobacter</taxon>
    </lineage>
</organism>
<keyword evidence="2" id="KW-1185">Reference proteome</keyword>
<dbReference type="Pfam" id="PF14078">
    <property type="entry name" value="DUF4259"/>
    <property type="match status" value="1"/>
</dbReference>
<evidence type="ECO:0000313" key="1">
    <source>
        <dbReference type="EMBL" id="MFB0836261.1"/>
    </source>
</evidence>
<dbReference type="InterPro" id="IPR025355">
    <property type="entry name" value="DUF4259"/>
</dbReference>
<name>A0ABV4UTM5_9MICC</name>
<dbReference type="RefSeq" id="WP_373973437.1">
    <property type="nucleotide sequence ID" value="NZ_JBHDLJ010000020.1"/>
</dbReference>
<evidence type="ECO:0000313" key="2">
    <source>
        <dbReference type="Proteomes" id="UP001575652"/>
    </source>
</evidence>
<gene>
    <name evidence="1" type="ORF">ACETWP_16855</name>
</gene>
<sequence>MGAWGTGPLENDGALDWIDELSDGGLDFAAFREGCDAELDEGFISEHADGVLALVRVARILDGESEEDGLDEDIDRNALAAGLTPEFRLWLVEAGQKVINAEGSDLYDRWAATEDLNEWLGTAREDLDYLRTSLG</sequence>
<accession>A0ABV4UTM5</accession>
<dbReference type="EMBL" id="JBHDLJ010000020">
    <property type="protein sequence ID" value="MFB0836261.1"/>
    <property type="molecule type" value="Genomic_DNA"/>
</dbReference>
<reference evidence="1 2" key="1">
    <citation type="submission" date="2024-09" db="EMBL/GenBank/DDBJ databases">
        <authorList>
            <person name="Salinas-Garcia M.A."/>
            <person name="Prieme A."/>
        </authorList>
    </citation>
    <scope>NUCLEOTIDE SEQUENCE [LARGE SCALE GENOMIC DNA]</scope>
    <source>
        <strain evidence="1 2">DSM 21081</strain>
    </source>
</reference>
<comment type="caution">
    <text evidence="1">The sequence shown here is derived from an EMBL/GenBank/DDBJ whole genome shotgun (WGS) entry which is preliminary data.</text>
</comment>